<evidence type="ECO:0000256" key="2">
    <source>
        <dbReference type="SAM" id="Phobius"/>
    </source>
</evidence>
<dbReference type="EMBL" id="CAFABF010000081">
    <property type="protein sequence ID" value="CAB4832536.1"/>
    <property type="molecule type" value="Genomic_DNA"/>
</dbReference>
<keyword evidence="2" id="KW-0812">Transmembrane</keyword>
<feature type="transmembrane region" description="Helical" evidence="2">
    <location>
        <begin position="6"/>
        <end position="28"/>
    </location>
</feature>
<dbReference type="EMBL" id="CAEZXG010000013">
    <property type="protein sequence ID" value="CAB4675917.1"/>
    <property type="molecule type" value="Genomic_DNA"/>
</dbReference>
<feature type="region of interest" description="Disordered" evidence="1">
    <location>
        <begin position="123"/>
        <end position="156"/>
    </location>
</feature>
<proteinExistence type="predicted"/>
<reference evidence="4" key="1">
    <citation type="submission" date="2020-05" db="EMBL/GenBank/DDBJ databases">
        <authorList>
            <person name="Chiriac C."/>
            <person name="Salcher M."/>
            <person name="Ghai R."/>
            <person name="Kavagutti S V."/>
        </authorList>
    </citation>
    <scope>NUCLEOTIDE SEQUENCE</scope>
</reference>
<gene>
    <name evidence="3" type="ORF">UFOPK2359_00342</name>
    <name evidence="4" type="ORF">UFOPK3167_01174</name>
</gene>
<feature type="transmembrane region" description="Helical" evidence="2">
    <location>
        <begin position="40"/>
        <end position="59"/>
    </location>
</feature>
<keyword evidence="2" id="KW-0472">Membrane</keyword>
<name>A0A6J7AHT3_9ZZZZ</name>
<dbReference type="AlphaFoldDB" id="A0A6J7AHT3"/>
<feature type="transmembrane region" description="Helical" evidence="2">
    <location>
        <begin position="65"/>
        <end position="82"/>
    </location>
</feature>
<protein>
    <submittedName>
        <fullName evidence="4">Unannotated protein</fullName>
    </submittedName>
</protein>
<organism evidence="4">
    <name type="scientific">freshwater metagenome</name>
    <dbReference type="NCBI Taxonomy" id="449393"/>
    <lineage>
        <taxon>unclassified sequences</taxon>
        <taxon>metagenomes</taxon>
        <taxon>ecological metagenomes</taxon>
    </lineage>
</organism>
<evidence type="ECO:0000313" key="4">
    <source>
        <dbReference type="EMBL" id="CAB4832536.1"/>
    </source>
</evidence>
<sequence length="156" mass="17039">MESLAYLVVIILMIVILGGPVAILLTKIRTKNIFLTTIRRLLHGLIISLSFAISSSVFLKPQEPLTLHVIGIFGITMSYIALRREYFPHVKIVSQLFARFGIHGKAVNKSGEGLEAFGGETQANKKPLSSMHGPVIKWRRDGRSGGNDGHGPGGQH</sequence>
<evidence type="ECO:0000256" key="1">
    <source>
        <dbReference type="SAM" id="MobiDB-lite"/>
    </source>
</evidence>
<accession>A0A6J7AHT3</accession>
<feature type="compositionally biased region" description="Gly residues" evidence="1">
    <location>
        <begin position="144"/>
        <end position="156"/>
    </location>
</feature>
<keyword evidence="2" id="KW-1133">Transmembrane helix</keyword>
<evidence type="ECO:0000313" key="3">
    <source>
        <dbReference type="EMBL" id="CAB4675917.1"/>
    </source>
</evidence>